<feature type="region of interest" description="Disordered" evidence="1">
    <location>
        <begin position="450"/>
        <end position="503"/>
    </location>
</feature>
<evidence type="ECO:0000259" key="2">
    <source>
        <dbReference type="Pfam" id="PF02120"/>
    </source>
</evidence>
<feature type="compositionally biased region" description="Acidic residues" evidence="1">
    <location>
        <begin position="61"/>
        <end position="77"/>
    </location>
</feature>
<dbReference type="InterPro" id="IPR021136">
    <property type="entry name" value="Flagellar_hook_control-like_C"/>
</dbReference>
<evidence type="ECO:0000313" key="4">
    <source>
        <dbReference type="Proteomes" id="UP001161325"/>
    </source>
</evidence>
<name>A0AA37QEN0_9BACT</name>
<feature type="compositionally biased region" description="Basic and acidic residues" evidence="1">
    <location>
        <begin position="653"/>
        <end position="662"/>
    </location>
</feature>
<feature type="region of interest" description="Disordered" evidence="1">
    <location>
        <begin position="226"/>
        <end position="269"/>
    </location>
</feature>
<gene>
    <name evidence="3" type="ORF">rosag_18810</name>
</gene>
<dbReference type="Gene3D" id="3.30.750.140">
    <property type="match status" value="1"/>
</dbReference>
<dbReference type="InterPro" id="IPR038610">
    <property type="entry name" value="FliK-like_C_sf"/>
</dbReference>
<sequence>MQITTASAGLADVLAPAAAPSEPRPSESTTAESTAAAFDAMLAALVGPSVASNQPTPVTSETEEVVDGETPESDDAASTDAATGIEGALGADAPTMETLHYGLRTDAQLTTPRAETAGEPASEQGKAAHARRDARHQLSGHGRGSAAHDAARQARLAAKQTPDTASDDVAIEDVADDASDVTTAVAADAAAETIARFDTNGMTRAARTERTERAAPVPVASDAARAHANAHSRVARTTTETAAPETTAPASTAPASTTSTAPSRDVAALAPELQTRLERVMDRMRDEFGYDVEVVETQRSQARQDALFAQGRTQPGEVVTWTRSSRHLTGDAVDVKIDGGWDDAAAFRTLQRVAKEEGLKTLGPRDAGHLELPRHLAKEIIAAEVDVTAPATDAAPIALPKPAAAPKQAALPSHVVAPVAEVASVAQVARVAEVAAVAAPAIVANANANADAATDAKPGVRTARGPRAGVPAATRATRNDEKGERGEGAPGQQVAAGTPASQHAPRFAATGAPVLGAAAVDRVTRVTDRIEAAAADRGVSHLTLRVDNALGGEDHIRIDVRGLTVDTQIALGDAAAAERLGNNIGELRQALERQGLTADTVRISSAGAKAAEAANAAPVDAGRVAASSGVTAGTNAGDAGSARDGSSQSQHQQSRESMHRDASSSSQQHGSRDHRRGHDAEPWLADEFTPRGHAYGRARNGR</sequence>
<feature type="compositionally biased region" description="Polar residues" evidence="1">
    <location>
        <begin position="50"/>
        <end position="60"/>
    </location>
</feature>
<dbReference type="EMBL" id="BRXS01000003">
    <property type="protein sequence ID" value="GLC25368.1"/>
    <property type="molecule type" value="Genomic_DNA"/>
</dbReference>
<accession>A0AA37QEN0</accession>
<evidence type="ECO:0000256" key="1">
    <source>
        <dbReference type="SAM" id="MobiDB-lite"/>
    </source>
</evidence>
<feature type="compositionally biased region" description="Basic and acidic residues" evidence="1">
    <location>
        <begin position="477"/>
        <end position="487"/>
    </location>
</feature>
<protein>
    <recommendedName>
        <fullName evidence="2">Flagellar hook-length control protein-like C-terminal domain-containing protein</fullName>
    </recommendedName>
</protein>
<feature type="compositionally biased region" description="Low complexity" evidence="1">
    <location>
        <begin position="235"/>
        <end position="263"/>
    </location>
</feature>
<organism evidence="3 4">
    <name type="scientific">Roseisolibacter agri</name>
    <dbReference type="NCBI Taxonomy" id="2014610"/>
    <lineage>
        <taxon>Bacteria</taxon>
        <taxon>Pseudomonadati</taxon>
        <taxon>Gemmatimonadota</taxon>
        <taxon>Gemmatimonadia</taxon>
        <taxon>Gemmatimonadales</taxon>
        <taxon>Gemmatimonadaceae</taxon>
        <taxon>Roseisolibacter</taxon>
    </lineage>
</organism>
<dbReference type="RefSeq" id="WP_284349823.1">
    <property type="nucleotide sequence ID" value="NZ_BRXS01000003.1"/>
</dbReference>
<dbReference type="Pfam" id="PF02120">
    <property type="entry name" value="Flg_hook"/>
    <property type="match status" value="1"/>
</dbReference>
<dbReference type="SUPFAM" id="SSF55166">
    <property type="entry name" value="Hedgehog/DD-peptidase"/>
    <property type="match status" value="1"/>
</dbReference>
<reference evidence="3" key="1">
    <citation type="submission" date="2022-08" db="EMBL/GenBank/DDBJ databases">
        <title>Draft genome sequencing of Roseisolibacter agri AW1220.</title>
        <authorList>
            <person name="Tobiishi Y."/>
            <person name="Tonouchi A."/>
        </authorList>
    </citation>
    <scope>NUCLEOTIDE SEQUENCE</scope>
    <source>
        <strain evidence="3">AW1220</strain>
    </source>
</reference>
<dbReference type="InterPro" id="IPR009045">
    <property type="entry name" value="Zn_M74/Hedgehog-like"/>
</dbReference>
<dbReference type="AlphaFoldDB" id="A0AA37QEN0"/>
<feature type="compositionally biased region" description="Low complexity" evidence="1">
    <location>
        <begin position="144"/>
        <end position="158"/>
    </location>
</feature>
<feature type="region of interest" description="Disordered" evidence="1">
    <location>
        <begin position="48"/>
        <end position="79"/>
    </location>
</feature>
<dbReference type="Gene3D" id="3.30.1380.10">
    <property type="match status" value="1"/>
</dbReference>
<feature type="region of interest" description="Disordered" evidence="1">
    <location>
        <begin position="632"/>
        <end position="702"/>
    </location>
</feature>
<feature type="domain" description="Flagellar hook-length control protein-like C-terminal" evidence="2">
    <location>
        <begin position="532"/>
        <end position="608"/>
    </location>
</feature>
<evidence type="ECO:0000313" key="3">
    <source>
        <dbReference type="EMBL" id="GLC25368.1"/>
    </source>
</evidence>
<feature type="region of interest" description="Disordered" evidence="1">
    <location>
        <begin position="113"/>
        <end position="165"/>
    </location>
</feature>
<feature type="region of interest" description="Disordered" evidence="1">
    <location>
        <begin position="1"/>
        <end position="33"/>
    </location>
</feature>
<comment type="caution">
    <text evidence="3">The sequence shown here is derived from an EMBL/GenBank/DDBJ whole genome shotgun (WGS) entry which is preliminary data.</text>
</comment>
<dbReference type="CDD" id="cd14845">
    <property type="entry name" value="L-Ala-D-Glu_peptidase_like"/>
    <property type="match status" value="1"/>
</dbReference>
<proteinExistence type="predicted"/>
<dbReference type="Proteomes" id="UP001161325">
    <property type="component" value="Unassembled WGS sequence"/>
</dbReference>
<keyword evidence="4" id="KW-1185">Reference proteome</keyword>